<gene>
    <name evidence="3" type="ORF">B0J12DRAFT_700008</name>
</gene>
<feature type="compositionally biased region" description="Acidic residues" evidence="1">
    <location>
        <begin position="266"/>
        <end position="275"/>
    </location>
</feature>
<evidence type="ECO:0000313" key="3">
    <source>
        <dbReference type="EMBL" id="KAH7049375.1"/>
    </source>
</evidence>
<feature type="region of interest" description="Disordered" evidence="1">
    <location>
        <begin position="558"/>
        <end position="590"/>
    </location>
</feature>
<comment type="caution">
    <text evidence="3">The sequence shown here is derived from an EMBL/GenBank/DDBJ whole genome shotgun (WGS) entry which is preliminary data.</text>
</comment>
<evidence type="ECO:0000259" key="2">
    <source>
        <dbReference type="Pfam" id="PF13926"/>
    </source>
</evidence>
<feature type="domain" description="DUF4211" evidence="2">
    <location>
        <begin position="420"/>
        <end position="559"/>
    </location>
</feature>
<dbReference type="PANTHER" id="PTHR14689:SF0">
    <property type="entry name" value="COILED-COIL DOMAIN-CONTAINING PROTEIN 82"/>
    <property type="match status" value="1"/>
</dbReference>
<protein>
    <recommendedName>
        <fullName evidence="2">DUF4211 domain-containing protein</fullName>
    </recommendedName>
</protein>
<evidence type="ECO:0000256" key="1">
    <source>
        <dbReference type="SAM" id="MobiDB-lite"/>
    </source>
</evidence>
<feature type="region of interest" description="Disordered" evidence="1">
    <location>
        <begin position="1"/>
        <end position="394"/>
    </location>
</feature>
<evidence type="ECO:0000313" key="4">
    <source>
        <dbReference type="Proteomes" id="UP000774617"/>
    </source>
</evidence>
<feature type="compositionally biased region" description="Basic and acidic residues" evidence="1">
    <location>
        <begin position="102"/>
        <end position="112"/>
    </location>
</feature>
<feature type="compositionally biased region" description="Acidic residues" evidence="1">
    <location>
        <begin position="218"/>
        <end position="227"/>
    </location>
</feature>
<feature type="compositionally biased region" description="Polar residues" evidence="1">
    <location>
        <begin position="296"/>
        <end position="308"/>
    </location>
</feature>
<dbReference type="InterPro" id="IPR025451">
    <property type="entry name" value="DUF4211"/>
</dbReference>
<dbReference type="EMBL" id="JAGTJR010000014">
    <property type="protein sequence ID" value="KAH7049375.1"/>
    <property type="molecule type" value="Genomic_DNA"/>
</dbReference>
<feature type="compositionally biased region" description="Basic and acidic residues" evidence="1">
    <location>
        <begin position="345"/>
        <end position="361"/>
    </location>
</feature>
<name>A0ABQ8G9Z1_9PEZI</name>
<reference evidence="3 4" key="1">
    <citation type="journal article" date="2021" name="Nat. Commun.">
        <title>Genetic determinants of endophytism in the Arabidopsis root mycobiome.</title>
        <authorList>
            <person name="Mesny F."/>
            <person name="Miyauchi S."/>
            <person name="Thiergart T."/>
            <person name="Pickel B."/>
            <person name="Atanasova L."/>
            <person name="Karlsson M."/>
            <person name="Huettel B."/>
            <person name="Barry K.W."/>
            <person name="Haridas S."/>
            <person name="Chen C."/>
            <person name="Bauer D."/>
            <person name="Andreopoulos W."/>
            <person name="Pangilinan J."/>
            <person name="LaButti K."/>
            <person name="Riley R."/>
            <person name="Lipzen A."/>
            <person name="Clum A."/>
            <person name="Drula E."/>
            <person name="Henrissat B."/>
            <person name="Kohler A."/>
            <person name="Grigoriev I.V."/>
            <person name="Martin F.M."/>
            <person name="Hacquard S."/>
        </authorList>
    </citation>
    <scope>NUCLEOTIDE SEQUENCE [LARGE SCALE GENOMIC DNA]</scope>
    <source>
        <strain evidence="3 4">MPI-SDFR-AT-0080</strain>
    </source>
</reference>
<dbReference type="Proteomes" id="UP000774617">
    <property type="component" value="Unassembled WGS sequence"/>
</dbReference>
<feature type="compositionally biased region" description="Basic residues" evidence="1">
    <location>
        <begin position="81"/>
        <end position="97"/>
    </location>
</feature>
<feature type="compositionally biased region" description="Basic and acidic residues" evidence="1">
    <location>
        <begin position="1"/>
        <end position="11"/>
    </location>
</feature>
<dbReference type="Pfam" id="PF13926">
    <property type="entry name" value="DUF4211"/>
    <property type="match status" value="1"/>
</dbReference>
<accession>A0ABQ8G9Z1</accession>
<dbReference type="PANTHER" id="PTHR14689">
    <property type="entry name" value="PHORBOL-ESTER_DAG-TYPE DOMAIN-CONTAINING PROTEIN"/>
    <property type="match status" value="1"/>
</dbReference>
<organism evidence="3 4">
    <name type="scientific">Macrophomina phaseolina</name>
    <dbReference type="NCBI Taxonomy" id="35725"/>
    <lineage>
        <taxon>Eukaryota</taxon>
        <taxon>Fungi</taxon>
        <taxon>Dikarya</taxon>
        <taxon>Ascomycota</taxon>
        <taxon>Pezizomycotina</taxon>
        <taxon>Dothideomycetes</taxon>
        <taxon>Dothideomycetes incertae sedis</taxon>
        <taxon>Botryosphaeriales</taxon>
        <taxon>Botryosphaeriaceae</taxon>
        <taxon>Macrophomina</taxon>
    </lineage>
</organism>
<keyword evidence="4" id="KW-1185">Reference proteome</keyword>
<feature type="compositionally biased region" description="Basic and acidic residues" evidence="1">
    <location>
        <begin position="46"/>
        <end position="62"/>
    </location>
</feature>
<feature type="compositionally biased region" description="Acidic residues" evidence="1">
    <location>
        <begin position="379"/>
        <end position="394"/>
    </location>
</feature>
<feature type="compositionally biased region" description="Acidic residues" evidence="1">
    <location>
        <begin position="560"/>
        <end position="574"/>
    </location>
</feature>
<sequence>MAPTLKHEPDRSSSSSDSDNVPAPRSQVKTSTFLNSAKKRNQKKIRFSERDHTSPKVKKEEESSTQVAPEASGASDDITPRRGRQQVKSSTAKKSKKAVSPESERLSDDVPARQRRQQTTMKAGKSSRRADSTDNSMPSSRRETRSSKKSRGGRNAAVRSVDDGSEDLEITGRPSRIDGRGSAFGEPESSGDDALASSPGSTPKKKKKKGMNVAEIFREEEESDEEAPVSARRRKAERTVISDEESEEDRPVSARNRHGRKVAEVYSEDESEEDVPVSSRKRKTHPISECDDEPVNQRSHSRSSSAVRQEQEDLAEDLEFLGPSPKRLLSRRARSVPRMMTQRKKALDALKRRRAGEKDASPEDAQELQPGRRRALYDTDTEPESEEEIEDEDGFLDEHNTGIRQATALDMFQEDDDDENFIIDDDEETLGIPDADARIPLAFSSLSRAKAKDLFKYAVEWMVQKKLNPGFAKDDEIYQLTFRKLDDEVRGLAGLKFTSSAWTRDFTRALHARPILESVEIDGASRLLLENHCGACNRKSHTATWDIQFTGKAYRGDTLSDVEDDSSDSDEDDSSGSSDDRRSVDAKGNVLPPQDTVFHVGVYCKTNAETAHTLAHWRWHLYDWVKDYLRSQGHLDAAKIVERDGWKTKKKTKYANKVVDEMHDSGEIKRLYQDFKATTETAREAKQAGWNRYPKP</sequence>
<proteinExistence type="predicted"/>